<dbReference type="InterPro" id="IPR051704">
    <property type="entry name" value="FAD_aromatic-hydroxylase"/>
</dbReference>
<keyword evidence="1" id="KW-0285">Flavoprotein</keyword>
<dbReference type="Proteomes" id="UP000050424">
    <property type="component" value="Unassembled WGS sequence"/>
</dbReference>
<feature type="region of interest" description="Disordered" evidence="4">
    <location>
        <begin position="326"/>
        <end position="410"/>
    </location>
</feature>
<comment type="caution">
    <text evidence="6">The sequence shown here is derived from an EMBL/GenBank/DDBJ whole genome shotgun (WGS) entry which is preliminary data.</text>
</comment>
<evidence type="ECO:0000313" key="7">
    <source>
        <dbReference type="Proteomes" id="UP000050424"/>
    </source>
</evidence>
<protein>
    <recommendedName>
        <fullName evidence="5">FAD-binding domain-containing protein</fullName>
    </recommendedName>
</protein>
<keyword evidence="2" id="KW-0274">FAD</keyword>
<evidence type="ECO:0000256" key="4">
    <source>
        <dbReference type="SAM" id="MobiDB-lite"/>
    </source>
</evidence>
<dbReference type="GO" id="GO:0016491">
    <property type="term" value="F:oxidoreductase activity"/>
    <property type="evidence" value="ECO:0007669"/>
    <property type="project" value="UniProtKB-KW"/>
</dbReference>
<evidence type="ECO:0000313" key="6">
    <source>
        <dbReference type="EMBL" id="KPM40751.1"/>
    </source>
</evidence>
<evidence type="ECO:0000259" key="5">
    <source>
        <dbReference type="Pfam" id="PF01494"/>
    </source>
</evidence>
<gene>
    <name evidence="6" type="ORF">AK830_g5828</name>
</gene>
<evidence type="ECO:0000256" key="3">
    <source>
        <dbReference type="ARBA" id="ARBA00023002"/>
    </source>
</evidence>
<feature type="domain" description="FAD-binding" evidence="5">
    <location>
        <begin position="5"/>
        <end position="295"/>
    </location>
</feature>
<dbReference type="STRING" id="78410.A0A0P7BL07"/>
<dbReference type="Gene3D" id="3.30.9.10">
    <property type="entry name" value="D-Amino Acid Oxidase, subunit A, domain 2"/>
    <property type="match status" value="1"/>
</dbReference>
<dbReference type="PRINTS" id="PR00420">
    <property type="entry name" value="RNGMNOXGNASE"/>
</dbReference>
<keyword evidence="7" id="KW-1185">Reference proteome</keyword>
<keyword evidence="3" id="KW-0560">Oxidoreductase</keyword>
<evidence type="ECO:0000256" key="1">
    <source>
        <dbReference type="ARBA" id="ARBA00022630"/>
    </source>
</evidence>
<organism evidence="6 7">
    <name type="scientific">Neonectria ditissima</name>
    <dbReference type="NCBI Taxonomy" id="78410"/>
    <lineage>
        <taxon>Eukaryota</taxon>
        <taxon>Fungi</taxon>
        <taxon>Dikarya</taxon>
        <taxon>Ascomycota</taxon>
        <taxon>Pezizomycotina</taxon>
        <taxon>Sordariomycetes</taxon>
        <taxon>Hypocreomycetidae</taxon>
        <taxon>Hypocreales</taxon>
        <taxon>Nectriaceae</taxon>
        <taxon>Neonectria</taxon>
    </lineage>
</organism>
<dbReference type="OrthoDB" id="655030at2759"/>
<dbReference type="AlphaFoldDB" id="A0A0P7BL07"/>
<name>A0A0P7BL07_9HYPO</name>
<dbReference type="GO" id="GO:0071949">
    <property type="term" value="F:FAD binding"/>
    <property type="evidence" value="ECO:0007669"/>
    <property type="project" value="InterPro"/>
</dbReference>
<dbReference type="Pfam" id="PF01494">
    <property type="entry name" value="FAD_binding_3"/>
    <property type="match status" value="1"/>
</dbReference>
<accession>A0A0P7BL07</accession>
<dbReference type="Gene3D" id="3.50.50.60">
    <property type="entry name" value="FAD/NAD(P)-binding domain"/>
    <property type="match status" value="1"/>
</dbReference>
<proteinExistence type="predicted"/>
<dbReference type="InterPro" id="IPR002938">
    <property type="entry name" value="FAD-bd"/>
</dbReference>
<dbReference type="PANTHER" id="PTHR46865:SF2">
    <property type="entry name" value="MONOOXYGENASE"/>
    <property type="match status" value="1"/>
</dbReference>
<feature type="compositionally biased region" description="Basic and acidic residues" evidence="4">
    <location>
        <begin position="334"/>
        <end position="346"/>
    </location>
</feature>
<feature type="compositionally biased region" description="Basic residues" evidence="4">
    <location>
        <begin position="381"/>
        <end position="396"/>
    </location>
</feature>
<dbReference type="InterPro" id="IPR036188">
    <property type="entry name" value="FAD/NAD-bd_sf"/>
</dbReference>
<dbReference type="SUPFAM" id="SSF51905">
    <property type="entry name" value="FAD/NAD(P)-binding domain"/>
    <property type="match status" value="1"/>
</dbReference>
<dbReference type="PANTHER" id="PTHR46865">
    <property type="entry name" value="OXIDOREDUCTASE-RELATED"/>
    <property type="match status" value="1"/>
</dbReference>
<dbReference type="EMBL" id="LKCW01000077">
    <property type="protein sequence ID" value="KPM40751.1"/>
    <property type="molecule type" value="Genomic_DNA"/>
</dbReference>
<evidence type="ECO:0000256" key="2">
    <source>
        <dbReference type="ARBA" id="ARBA00022827"/>
    </source>
</evidence>
<sequence length="504" mass="55955">MAPLKVLICGGGIAGPALAFWLSKLGHDVTIVERFPSLRVKGQQLDLRGPGISVMNRMGLEQLFRKQGVDEAGMECVNDFGKRKAFFPVNRSGKGLQSFSTEYEIMRGDLCRMFFEQDDNAVRVKYSNGQEDQFDLLVGADGQGSRTRRMMLGPDAPNPFHSLGLYIAYFTVPREEEDEHAPETIQAYLGYGGDSSDLDKVSKEGMKEQMKVWARLFDDAAWKTPRLIRDMQKEATADDFYCHEVGQVKLDSWSNSRVVLLGDAAYCPSPVTGMGTTSGLVGAYVLAGEIGKYCNSVGSSNNVENPLSAALEAYDARFRPFMEQVQTLGPGMPGRKDGDHDHHSDSARAPALRFLGGPALRVGRRSRRHPDTHSAAGVQQHRSKQRPRLPRRRPLRTSKAETNAHPWPFHPTIRIQAPTIICPPEQEAVFRPSLNIASKNRIASRCKALQANQPTRVADAFQRSRSGRAAVSVPRARPAEVQVQQPIPILYKIYIHGLFNELRG</sequence>
<reference evidence="6 7" key="1">
    <citation type="submission" date="2015-09" db="EMBL/GenBank/DDBJ databases">
        <title>Draft genome of a European isolate of the apple canker pathogen Neonectria ditissima.</title>
        <authorList>
            <person name="Gomez-Cortecero A."/>
            <person name="Harrison R.J."/>
            <person name="Armitage A.D."/>
        </authorList>
    </citation>
    <scope>NUCLEOTIDE SEQUENCE [LARGE SCALE GENOMIC DNA]</scope>
    <source>
        <strain evidence="6 7">R09/05</strain>
    </source>
</reference>